<evidence type="ECO:0000313" key="1">
    <source>
        <dbReference type="EMBL" id="MFC6836934.1"/>
    </source>
</evidence>
<dbReference type="AlphaFoldDB" id="A0ABD5UDV5"/>
<reference evidence="1 2" key="1">
    <citation type="journal article" date="2019" name="Int. J. Syst. Evol. Microbiol.">
        <title>The Global Catalogue of Microorganisms (GCM) 10K type strain sequencing project: providing services to taxonomists for standard genome sequencing and annotation.</title>
        <authorList>
            <consortium name="The Broad Institute Genomics Platform"/>
            <consortium name="The Broad Institute Genome Sequencing Center for Infectious Disease"/>
            <person name="Wu L."/>
            <person name="Ma J."/>
        </authorList>
    </citation>
    <scope>NUCLEOTIDE SEQUENCE [LARGE SCALE GENOMIC DNA]</scope>
    <source>
        <strain evidence="1 2">PSRA2</strain>
    </source>
</reference>
<keyword evidence="2" id="KW-1185">Reference proteome</keyword>
<sequence length="435" mass="47445">MPPRPRPRVLAVALCALVVLSGCSVPVTDEGELGVEDGYAADADLDVTTEDGLNASERDAVVARTMARVEVIRGLEFTDDVDVRVVSRETYREERGAERAAGAFREQAWEAPFLVDEETTVAAAREEVFGAAVAGYYAGGDVVVVSDSETPMLDTRTLAHELVHALQVQHFTAPPDRRTRDGSLGVNGLVEGDANAVEAAYEARCGTEWDCLPRPDRPSIDEDPVFESGLYLSVVAPYVEGPEFVDALREEGGWTAVDDAYDAVPESSEQVVHPERYPDDAPATVAVADRSTDRWERVDRDPDWTTLGEATIYAMLRANGALDGGDRFDYDHPATDGWAGDRLVPYVNADADASDPDAEAGYVWRIEWDDASEAREFLDAYRTLLEERGADREGTVYVLPADDPYADAFRVTREGETVTVVNAPTPADLDAIHRS</sequence>
<comment type="caution">
    <text evidence="1">The sequence shown here is derived from an EMBL/GenBank/DDBJ whole genome shotgun (WGS) entry which is preliminary data.</text>
</comment>
<dbReference type="RefSeq" id="WP_304448608.1">
    <property type="nucleotide sequence ID" value="NZ_JARRAH010000001.1"/>
</dbReference>
<proteinExistence type="predicted"/>
<dbReference type="NCBIfam" id="NF038145">
    <property type="entry name" value="Hvo_1808_fam"/>
    <property type="match status" value="1"/>
</dbReference>
<gene>
    <name evidence="1" type="ORF">ACFQHK_10480</name>
</gene>
<dbReference type="PROSITE" id="PS51257">
    <property type="entry name" value="PROKAR_LIPOPROTEIN"/>
    <property type="match status" value="1"/>
</dbReference>
<accession>A0ABD5UDV5</accession>
<dbReference type="Proteomes" id="UP001596406">
    <property type="component" value="Unassembled WGS sequence"/>
</dbReference>
<organism evidence="1 2">
    <name type="scientific">Halomarina ordinaria</name>
    <dbReference type="NCBI Taxonomy" id="3033939"/>
    <lineage>
        <taxon>Archaea</taxon>
        <taxon>Methanobacteriati</taxon>
        <taxon>Methanobacteriota</taxon>
        <taxon>Stenosarchaea group</taxon>
        <taxon>Halobacteria</taxon>
        <taxon>Halobacteriales</taxon>
        <taxon>Natronomonadaceae</taxon>
        <taxon>Halomarina</taxon>
    </lineage>
</organism>
<name>A0ABD5UDV5_9EURY</name>
<dbReference type="EMBL" id="JBHSXM010000001">
    <property type="protein sequence ID" value="MFC6836934.1"/>
    <property type="molecule type" value="Genomic_DNA"/>
</dbReference>
<protein>
    <submittedName>
        <fullName evidence="1">Hvo_1808 family surface protein</fullName>
    </submittedName>
</protein>
<evidence type="ECO:0000313" key="2">
    <source>
        <dbReference type="Proteomes" id="UP001596406"/>
    </source>
</evidence>
<dbReference type="InterPro" id="IPR047792">
    <property type="entry name" value="Hvo_1808-like"/>
</dbReference>